<feature type="active site" description="Nucleophile" evidence="11">
    <location>
        <position position="30"/>
    </location>
</feature>
<evidence type="ECO:0000256" key="9">
    <source>
        <dbReference type="ARBA" id="ARBA00023242"/>
    </source>
</evidence>
<evidence type="ECO:0000256" key="2">
    <source>
        <dbReference type="ARBA" id="ARBA00004123"/>
    </source>
</evidence>
<dbReference type="PANTHER" id="PTHR32194">
    <property type="entry name" value="METALLOPROTEASE TLDD"/>
    <property type="match status" value="1"/>
</dbReference>
<dbReference type="FunFam" id="3.60.20.10:FF:000005">
    <property type="entry name" value="Proteasome subunit beta type-2"/>
    <property type="match status" value="1"/>
</dbReference>
<evidence type="ECO:0000313" key="14">
    <source>
        <dbReference type="Proteomes" id="UP000595662"/>
    </source>
</evidence>
<dbReference type="AlphaFoldDB" id="A0A7T6XJU0"/>
<dbReference type="CDD" id="cd03763">
    <property type="entry name" value="proteasome_beta_type_7"/>
    <property type="match status" value="1"/>
</dbReference>
<accession>A0A7T6XJU0</accession>
<dbReference type="InterPro" id="IPR023333">
    <property type="entry name" value="Proteasome_suB-type"/>
</dbReference>
<evidence type="ECO:0000256" key="11">
    <source>
        <dbReference type="PIRSR" id="PIRSR600243-1"/>
    </source>
</evidence>
<dbReference type="InterPro" id="IPR001353">
    <property type="entry name" value="Proteasome_sua/b"/>
</dbReference>
<gene>
    <name evidence="13" type="ORF">Pdw03_6374</name>
</gene>
<evidence type="ECO:0000256" key="1">
    <source>
        <dbReference type="ARBA" id="ARBA00001198"/>
    </source>
</evidence>
<evidence type="ECO:0000256" key="6">
    <source>
        <dbReference type="ARBA" id="ARBA00022698"/>
    </source>
</evidence>
<dbReference type="InterPro" id="IPR029055">
    <property type="entry name" value="Ntn_hydrolases_N"/>
</dbReference>
<dbReference type="VEuPathDB" id="FungiDB:PDIP_37240"/>
<keyword evidence="4" id="KW-0963">Cytoplasm</keyword>
<dbReference type="RefSeq" id="XP_065956412.1">
    <property type="nucleotide sequence ID" value="XM_066101329.1"/>
</dbReference>
<dbReference type="GO" id="GO:0005737">
    <property type="term" value="C:cytoplasm"/>
    <property type="evidence" value="ECO:0007669"/>
    <property type="project" value="TreeGrafter"/>
</dbReference>
<evidence type="ECO:0000256" key="8">
    <source>
        <dbReference type="ARBA" id="ARBA00022942"/>
    </source>
</evidence>
<dbReference type="EC" id="3.4.25.1" evidence="3"/>
<keyword evidence="6" id="KW-0888">Threonine protease</keyword>
<dbReference type="Gene3D" id="3.60.20.10">
    <property type="entry name" value="Glutamine Phosphoribosylpyrophosphate, subunit 1, domain 1"/>
    <property type="match status" value="1"/>
</dbReference>
<sequence>MPGFDFTNYNRNAALHARGVPLPKATSTGTTIVGCIYDKGVVIAADTRATSGPIVADKNCEKLHYISPKIWCAGAGTAADTEFTTALISSNVELHSLSTGRDPRVITCMTMLKQHLFRYQGHIGAYLVVAGVDPTGTGLYTVHAHGSTDKLPYVTMGSGSLAAMSVFESTWQPNLDRQGAIDICAEAIKAGIFNDLGSGSNVDVCVIEKDQPTQLLRNYMKPNERPQKERNYRFPRGTTAYLDQRVISKEDMKKYVTIETLSDALASGLLGLI</sequence>
<keyword evidence="8 13" id="KW-0647">Proteasome</keyword>
<dbReference type="PRINTS" id="PR00141">
    <property type="entry name" value="PROTEASOME"/>
</dbReference>
<dbReference type="GO" id="GO:0005634">
    <property type="term" value="C:nucleus"/>
    <property type="evidence" value="ECO:0007669"/>
    <property type="project" value="UniProtKB-SubCell"/>
</dbReference>
<dbReference type="SUPFAM" id="SSF56235">
    <property type="entry name" value="N-terminal nucleophile aminohydrolases (Ntn hydrolases)"/>
    <property type="match status" value="1"/>
</dbReference>
<evidence type="ECO:0000256" key="7">
    <source>
        <dbReference type="ARBA" id="ARBA00022801"/>
    </source>
</evidence>
<proteinExistence type="predicted"/>
<evidence type="ECO:0000256" key="4">
    <source>
        <dbReference type="ARBA" id="ARBA00022490"/>
    </source>
</evidence>
<comment type="subcellular location">
    <subcellularLocation>
        <location evidence="2">Nucleus</location>
    </subcellularLocation>
</comment>
<dbReference type="Proteomes" id="UP000595662">
    <property type="component" value="Chromosome 2"/>
</dbReference>
<keyword evidence="7" id="KW-0378">Hydrolase</keyword>
<dbReference type="GO" id="GO:0004298">
    <property type="term" value="F:threonine-type endopeptidase activity"/>
    <property type="evidence" value="ECO:0007669"/>
    <property type="project" value="UniProtKB-KW"/>
</dbReference>
<dbReference type="GO" id="GO:0019774">
    <property type="term" value="C:proteasome core complex, beta-subunit complex"/>
    <property type="evidence" value="ECO:0007669"/>
    <property type="project" value="UniProtKB-ARBA"/>
</dbReference>
<evidence type="ECO:0000256" key="10">
    <source>
        <dbReference type="ARBA" id="ARBA00026071"/>
    </source>
</evidence>
<dbReference type="PANTHER" id="PTHR32194:SF4">
    <property type="entry name" value="PROTEASOME SUBUNIT BETA TYPE-7"/>
    <property type="match status" value="1"/>
</dbReference>
<dbReference type="GO" id="GO:0051603">
    <property type="term" value="P:proteolysis involved in protein catabolic process"/>
    <property type="evidence" value="ECO:0007669"/>
    <property type="project" value="InterPro"/>
</dbReference>
<dbReference type="InterPro" id="IPR024689">
    <property type="entry name" value="Proteasome_bsu_C"/>
</dbReference>
<evidence type="ECO:0000259" key="12">
    <source>
        <dbReference type="Pfam" id="PF12465"/>
    </source>
</evidence>
<comment type="catalytic activity">
    <reaction evidence="1">
        <text>Cleavage of peptide bonds with very broad specificity.</text>
        <dbReference type="EC" id="3.4.25.1"/>
    </reaction>
</comment>
<organism evidence="13 14">
    <name type="scientific">Penicillium digitatum</name>
    <name type="common">Green mold</name>
    <dbReference type="NCBI Taxonomy" id="36651"/>
    <lineage>
        <taxon>Eukaryota</taxon>
        <taxon>Fungi</taxon>
        <taxon>Dikarya</taxon>
        <taxon>Ascomycota</taxon>
        <taxon>Pezizomycotina</taxon>
        <taxon>Eurotiomycetes</taxon>
        <taxon>Eurotiomycetidae</taxon>
        <taxon>Eurotiales</taxon>
        <taxon>Aspergillaceae</taxon>
        <taxon>Penicillium</taxon>
    </lineage>
</organism>
<evidence type="ECO:0000256" key="3">
    <source>
        <dbReference type="ARBA" id="ARBA00012039"/>
    </source>
</evidence>
<keyword evidence="9" id="KW-0539">Nucleus</keyword>
<protein>
    <recommendedName>
        <fullName evidence="3">proteasome endopeptidase complex</fullName>
        <ecNumber evidence="3">3.4.25.1</ecNumber>
    </recommendedName>
</protein>
<feature type="domain" description="Proteasome beta subunit C-terminal" evidence="12">
    <location>
        <begin position="222"/>
        <end position="257"/>
    </location>
</feature>
<comment type="subunit">
    <text evidence="10">The 26S proteasome consists of a 20S proteasome core and two 19S regulatory subunits. The 20S proteasome core is composed of 28 subunits that are arranged in four stacked rings, resulting in a barrel-shaped structure. The two end rings are each formed by seven alpha subunits, and the two central rings are each formed by seven beta subunits. The catalytic chamber with the active sites is on the inside of the barrel.</text>
</comment>
<dbReference type="InterPro" id="IPR000243">
    <property type="entry name" value="Pept_T1A_subB"/>
</dbReference>
<dbReference type="Pfam" id="PF00227">
    <property type="entry name" value="Proteasome"/>
    <property type="match status" value="1"/>
</dbReference>
<evidence type="ECO:0000313" key="13">
    <source>
        <dbReference type="EMBL" id="QQK42473.1"/>
    </source>
</evidence>
<keyword evidence="5" id="KW-0645">Protease</keyword>
<evidence type="ECO:0000256" key="5">
    <source>
        <dbReference type="ARBA" id="ARBA00022670"/>
    </source>
</evidence>
<dbReference type="GeneID" id="26232042"/>
<dbReference type="Pfam" id="PF12465">
    <property type="entry name" value="Pr_beta_C"/>
    <property type="match status" value="1"/>
</dbReference>
<dbReference type="EMBL" id="CP060775">
    <property type="protein sequence ID" value="QQK42473.1"/>
    <property type="molecule type" value="Genomic_DNA"/>
</dbReference>
<name>A0A7T6XJU0_PENDI</name>
<reference evidence="13 14" key="1">
    <citation type="submission" date="2020-08" db="EMBL/GenBank/DDBJ databases">
        <title>The completed genome sequence of the pathogenic ascomycete fungus Penicillium digitatum.</title>
        <authorList>
            <person name="Wang M."/>
        </authorList>
    </citation>
    <scope>NUCLEOTIDE SEQUENCE [LARGE SCALE GENOMIC DNA]</scope>
    <source>
        <strain evidence="13 14">PdW03</strain>
    </source>
</reference>
<dbReference type="PROSITE" id="PS51476">
    <property type="entry name" value="PROTEASOME_BETA_2"/>
    <property type="match status" value="1"/>
</dbReference>